<dbReference type="PANTHER" id="PTHR30486:SF6">
    <property type="entry name" value="TYPE IV PILUS RETRACTATION ATPASE PILT"/>
    <property type="match status" value="1"/>
</dbReference>
<keyword evidence="4" id="KW-1185">Reference proteome</keyword>
<evidence type="ECO:0000256" key="1">
    <source>
        <dbReference type="ARBA" id="ARBA00006611"/>
    </source>
</evidence>
<feature type="domain" description="Bacterial type II secretion system protein E" evidence="2">
    <location>
        <begin position="98"/>
        <end position="352"/>
    </location>
</feature>
<organism evidence="3 4">
    <name type="scientific">Pseudonocardia broussonetiae</name>
    <dbReference type="NCBI Taxonomy" id="2736640"/>
    <lineage>
        <taxon>Bacteria</taxon>
        <taxon>Bacillati</taxon>
        <taxon>Actinomycetota</taxon>
        <taxon>Actinomycetes</taxon>
        <taxon>Pseudonocardiales</taxon>
        <taxon>Pseudonocardiaceae</taxon>
        <taxon>Pseudonocardia</taxon>
    </lineage>
</organism>
<name>A0A6M6JKA6_9PSEU</name>
<dbReference type="RefSeq" id="WP_172160808.1">
    <property type="nucleotide sequence ID" value="NZ_CP053564.1"/>
</dbReference>
<protein>
    <submittedName>
        <fullName evidence="3">CpaF family protein</fullName>
    </submittedName>
</protein>
<dbReference type="Proteomes" id="UP000505377">
    <property type="component" value="Chromosome"/>
</dbReference>
<accession>A0A6M6JKA6</accession>
<evidence type="ECO:0000313" key="3">
    <source>
        <dbReference type="EMBL" id="QJY47796.1"/>
    </source>
</evidence>
<dbReference type="EMBL" id="CP053564">
    <property type="protein sequence ID" value="QJY47796.1"/>
    <property type="molecule type" value="Genomic_DNA"/>
</dbReference>
<dbReference type="InterPro" id="IPR027417">
    <property type="entry name" value="P-loop_NTPase"/>
</dbReference>
<reference evidence="3 4" key="1">
    <citation type="submission" date="2020-05" db="EMBL/GenBank/DDBJ databases">
        <authorList>
            <person name="Mo P."/>
        </authorList>
    </citation>
    <scope>NUCLEOTIDE SEQUENCE [LARGE SCALE GENOMIC DNA]</scope>
    <source>
        <strain evidence="3 4">Gen01</strain>
    </source>
</reference>
<evidence type="ECO:0000313" key="4">
    <source>
        <dbReference type="Proteomes" id="UP000505377"/>
    </source>
</evidence>
<dbReference type="InterPro" id="IPR050921">
    <property type="entry name" value="T4SS_GSP_E_ATPase"/>
</dbReference>
<dbReference type="CDD" id="cd01130">
    <property type="entry name" value="VirB11-like_ATPase"/>
    <property type="match status" value="1"/>
</dbReference>
<dbReference type="Pfam" id="PF00437">
    <property type="entry name" value="T2SSE"/>
    <property type="match status" value="1"/>
</dbReference>
<dbReference type="Gene3D" id="3.30.450.380">
    <property type="match status" value="1"/>
</dbReference>
<dbReference type="SUPFAM" id="SSF52540">
    <property type="entry name" value="P-loop containing nucleoside triphosphate hydrolases"/>
    <property type="match status" value="1"/>
</dbReference>
<evidence type="ECO:0000259" key="2">
    <source>
        <dbReference type="Pfam" id="PF00437"/>
    </source>
</evidence>
<gene>
    <name evidence="3" type="ORF">HOP40_19900</name>
</gene>
<sequence length="463" mass="50260">MRNGATAIADRRLVDTIRTAVLQRLGSDAGRHGLGLSDQRELLRSWVENELSVESRRRVTDGEPQLDRFTEIAVLRAVENTIWGLGRLQQLLDIHDVEDIHIVGAERPMLRMADGSLRRAGEPVADSDDDLIQQLQFIAAHHGASERAFSPAQPCLNLQLPDGSRLAAMRDVVPHPVVTIRRHRLLDVGLPDLVRLGTLTEHAARFLSALVGARCSLLVTGAPACGKTTLVRALAKEIPAGERIATLETEYELALHRLPGASSLLVAMETRPGSTEIDPSTGQRAGEITLSELLHQTLRMSVTRVIVGEVRGAEALPMLEAMNAGMPGSMCTLHAGSAADALERLVTAALKAAGQGWSDTFVTRLAAQGIDYVVHMRHTAHPGSEGRRRFVAEIAEVTDVNESGKIAMNRIFAEDPESGDPRAVFRMAPQIRWPFHEAGIDIGFLTGEHRGASPAHVGRTPWS</sequence>
<proteinExistence type="inferred from homology"/>
<dbReference type="Gene3D" id="3.40.50.300">
    <property type="entry name" value="P-loop containing nucleotide triphosphate hydrolases"/>
    <property type="match status" value="1"/>
</dbReference>
<comment type="similarity">
    <text evidence="1">Belongs to the GSP E family.</text>
</comment>
<dbReference type="KEGG" id="pbro:HOP40_19900"/>
<dbReference type="AlphaFoldDB" id="A0A6M6JKA6"/>
<dbReference type="PANTHER" id="PTHR30486">
    <property type="entry name" value="TWITCHING MOTILITY PROTEIN PILT"/>
    <property type="match status" value="1"/>
</dbReference>
<dbReference type="InterPro" id="IPR001482">
    <property type="entry name" value="T2SS/T4SS_dom"/>
</dbReference>
<dbReference type="GO" id="GO:0016887">
    <property type="term" value="F:ATP hydrolysis activity"/>
    <property type="evidence" value="ECO:0007669"/>
    <property type="project" value="InterPro"/>
</dbReference>